<reference evidence="2" key="1">
    <citation type="submission" date="2021-08" db="EMBL/GenBank/DDBJ databases">
        <authorList>
            <person name="Misof B."/>
            <person name="Oliver O."/>
            <person name="Podsiadlowski L."/>
            <person name="Donath A."/>
            <person name="Peters R."/>
            <person name="Mayer C."/>
            <person name="Rust J."/>
            <person name="Gunkel S."/>
            <person name="Lesny P."/>
            <person name="Martin S."/>
            <person name="Oeyen J.P."/>
            <person name="Petersen M."/>
            <person name="Panagiotis P."/>
            <person name="Wilbrandt J."/>
            <person name="Tanja T."/>
        </authorList>
    </citation>
    <scope>NUCLEOTIDE SEQUENCE</scope>
    <source>
        <strain evidence="2">GBR_01_08_01A</strain>
        <tissue evidence="2">Thorax + abdomen</tissue>
    </source>
</reference>
<comment type="caution">
    <text evidence="2">The sequence shown here is derived from an EMBL/GenBank/DDBJ whole genome shotgun (WGS) entry which is preliminary data.</text>
</comment>
<evidence type="ECO:0000313" key="2">
    <source>
        <dbReference type="EMBL" id="KAK2579420.1"/>
    </source>
</evidence>
<reference evidence="2" key="2">
    <citation type="journal article" date="2023" name="Commun. Biol.">
        <title>Intrasexual cuticular hydrocarbon dimorphism in a wasp sheds light on hydrocarbon biosynthesis genes in Hymenoptera.</title>
        <authorList>
            <person name="Moris V.C."/>
            <person name="Podsiadlowski L."/>
            <person name="Martin S."/>
            <person name="Oeyen J.P."/>
            <person name="Donath A."/>
            <person name="Petersen M."/>
            <person name="Wilbrandt J."/>
            <person name="Misof B."/>
            <person name="Liedtke D."/>
            <person name="Thamm M."/>
            <person name="Scheiner R."/>
            <person name="Schmitt T."/>
            <person name="Niehuis O."/>
        </authorList>
    </citation>
    <scope>NUCLEOTIDE SEQUENCE</scope>
    <source>
        <strain evidence="2">GBR_01_08_01A</strain>
    </source>
</reference>
<keyword evidence="3" id="KW-1185">Reference proteome</keyword>
<evidence type="ECO:0000313" key="3">
    <source>
        <dbReference type="Proteomes" id="UP001258017"/>
    </source>
</evidence>
<gene>
    <name evidence="2" type="ORF">KPH14_005863</name>
</gene>
<dbReference type="AlphaFoldDB" id="A0AAD9RGN4"/>
<keyword evidence="1" id="KW-1133">Transmembrane helix</keyword>
<evidence type="ECO:0000256" key="1">
    <source>
        <dbReference type="SAM" id="Phobius"/>
    </source>
</evidence>
<keyword evidence="1" id="KW-0472">Membrane</keyword>
<organism evidence="2 3">
    <name type="scientific">Odynerus spinipes</name>
    <dbReference type="NCBI Taxonomy" id="1348599"/>
    <lineage>
        <taxon>Eukaryota</taxon>
        <taxon>Metazoa</taxon>
        <taxon>Ecdysozoa</taxon>
        <taxon>Arthropoda</taxon>
        <taxon>Hexapoda</taxon>
        <taxon>Insecta</taxon>
        <taxon>Pterygota</taxon>
        <taxon>Neoptera</taxon>
        <taxon>Endopterygota</taxon>
        <taxon>Hymenoptera</taxon>
        <taxon>Apocrita</taxon>
        <taxon>Aculeata</taxon>
        <taxon>Vespoidea</taxon>
        <taxon>Vespidae</taxon>
        <taxon>Eumeninae</taxon>
        <taxon>Odynerus</taxon>
    </lineage>
</organism>
<name>A0AAD9RGN4_9HYME</name>
<accession>A0AAD9RGN4</accession>
<dbReference type="Proteomes" id="UP001258017">
    <property type="component" value="Unassembled WGS sequence"/>
</dbReference>
<dbReference type="EMBL" id="JAIFRP010000089">
    <property type="protein sequence ID" value="KAK2579420.1"/>
    <property type="molecule type" value="Genomic_DNA"/>
</dbReference>
<feature type="transmembrane region" description="Helical" evidence="1">
    <location>
        <begin position="12"/>
        <end position="33"/>
    </location>
</feature>
<proteinExistence type="predicted"/>
<protein>
    <submittedName>
        <fullName evidence="2">Uncharacterized protein</fullName>
    </submittedName>
</protein>
<sequence length="77" mass="8516">MDFFDGPHYRINKVLLCILAGTQIIAKLCAIVVSFDDTNIVLENLSPIIADMGGLIKLVNSTLKMKKVLKVMYCTIS</sequence>
<keyword evidence="1" id="KW-0812">Transmembrane</keyword>